<reference evidence="2" key="1">
    <citation type="submission" date="2023-04" db="EMBL/GenBank/DDBJ databases">
        <title>Phytophthora lilii NBRC 32176.</title>
        <authorList>
            <person name="Ichikawa N."/>
            <person name="Sato H."/>
            <person name="Tonouchi N."/>
        </authorList>
    </citation>
    <scope>NUCLEOTIDE SEQUENCE</scope>
    <source>
        <strain evidence="2">NBRC 32176</strain>
    </source>
</reference>
<evidence type="ECO:0000313" key="3">
    <source>
        <dbReference type="Proteomes" id="UP001165083"/>
    </source>
</evidence>
<evidence type="ECO:0000256" key="1">
    <source>
        <dbReference type="SAM" id="MobiDB-lite"/>
    </source>
</evidence>
<dbReference type="Proteomes" id="UP001165083">
    <property type="component" value="Unassembled WGS sequence"/>
</dbReference>
<evidence type="ECO:0000313" key="2">
    <source>
        <dbReference type="EMBL" id="GMF15716.1"/>
    </source>
</evidence>
<proteinExistence type="predicted"/>
<keyword evidence="3" id="KW-1185">Reference proteome</keyword>
<dbReference type="EMBL" id="BSXW01000229">
    <property type="protein sequence ID" value="GMF15716.1"/>
    <property type="molecule type" value="Genomic_DNA"/>
</dbReference>
<dbReference type="AlphaFoldDB" id="A0A9W6TLT6"/>
<comment type="caution">
    <text evidence="2">The sequence shown here is derived from an EMBL/GenBank/DDBJ whole genome shotgun (WGS) entry which is preliminary data.</text>
</comment>
<feature type="compositionally biased region" description="Basic and acidic residues" evidence="1">
    <location>
        <begin position="17"/>
        <end position="33"/>
    </location>
</feature>
<dbReference type="OrthoDB" id="73661at2759"/>
<name>A0A9W6TLT6_9STRA</name>
<feature type="region of interest" description="Disordered" evidence="1">
    <location>
        <begin position="1"/>
        <end position="50"/>
    </location>
</feature>
<organism evidence="2 3">
    <name type="scientific">Phytophthora lilii</name>
    <dbReference type="NCBI Taxonomy" id="2077276"/>
    <lineage>
        <taxon>Eukaryota</taxon>
        <taxon>Sar</taxon>
        <taxon>Stramenopiles</taxon>
        <taxon>Oomycota</taxon>
        <taxon>Peronosporomycetes</taxon>
        <taxon>Peronosporales</taxon>
        <taxon>Peronosporaceae</taxon>
        <taxon>Phytophthora</taxon>
    </lineage>
</organism>
<gene>
    <name evidence="2" type="ORF">Plil01_000546600</name>
</gene>
<protein>
    <submittedName>
        <fullName evidence="2">Unnamed protein product</fullName>
    </submittedName>
</protein>
<accession>A0A9W6TLT6</accession>
<sequence length="115" mass="12316">MTKAVPPRRALLQPRDGNQEDAHAAEPSARPDKTQFPLRQQHSPDWDEVAAPAAAARAACRPTSLEELLDLELDLLLPATAVPAPMSNQLPVGSRDEETDVDSVSLELLVSAGDS</sequence>